<keyword evidence="4" id="KW-0493">Microtubule</keyword>
<comment type="similarity">
    <text evidence="2">Belongs to the TPX2 family.</text>
</comment>
<feature type="domain" description="TPX2 C-terminal" evidence="7">
    <location>
        <begin position="223"/>
        <end position="298"/>
    </location>
</feature>
<evidence type="ECO:0000256" key="3">
    <source>
        <dbReference type="ARBA" id="ARBA00022490"/>
    </source>
</evidence>
<evidence type="ECO:0000256" key="1">
    <source>
        <dbReference type="ARBA" id="ARBA00004245"/>
    </source>
</evidence>
<keyword evidence="9" id="KW-1185">Reference proteome</keyword>
<feature type="region of interest" description="Disordered" evidence="6">
    <location>
        <begin position="29"/>
        <end position="51"/>
    </location>
</feature>
<feature type="compositionally biased region" description="Basic residues" evidence="6">
    <location>
        <begin position="304"/>
        <end position="313"/>
    </location>
</feature>
<dbReference type="Proteomes" id="UP001552299">
    <property type="component" value="Unassembled WGS sequence"/>
</dbReference>
<evidence type="ECO:0000256" key="6">
    <source>
        <dbReference type="SAM" id="MobiDB-lite"/>
    </source>
</evidence>
<proteinExistence type="inferred from homology"/>
<dbReference type="PANTHER" id="PTHR46372">
    <property type="entry name" value="PROTEIN WVD2-LIKE 3"/>
    <property type="match status" value="1"/>
</dbReference>
<feature type="region of interest" description="Disordered" evidence="6">
    <location>
        <begin position="164"/>
        <end position="224"/>
    </location>
</feature>
<feature type="region of interest" description="Disordered" evidence="6">
    <location>
        <begin position="86"/>
        <end position="121"/>
    </location>
</feature>
<evidence type="ECO:0000256" key="5">
    <source>
        <dbReference type="ARBA" id="ARBA00023212"/>
    </source>
</evidence>
<feature type="region of interest" description="Disordered" evidence="6">
    <location>
        <begin position="279"/>
        <end position="450"/>
    </location>
</feature>
<dbReference type="PANTHER" id="PTHR46372:SF26">
    <property type="entry name" value="(WILD MALAYSIAN BANANA) HYPOTHETICAL PROTEIN"/>
    <property type="match status" value="1"/>
</dbReference>
<sequence>MDATDGVEMELSNGDFERAPIAIMVGSYGNKDNKITKNGTDELEENGADAKQPNETLEVQLQASGANGSELVVEVSSAMSENKVSILSTKAGTDQDDNLEKRKAQKLSKDGAGRNDAAVNYKNPKARLSQSLSFPAKSFSAFGPRKSTTAVKQTNVDLNNLSADNSEIASSGGPSASKLSFKSAGSAQQSLPVDAGSVDDCTSSAAAHHTSHTEVQRRSASGFSFRLDERAEKRKEFFMKLEEKSHAKELEKNNMQAKSMETQEAEIRQLRKSLTFKATPMPSFYQEPIPPKVELKKIPPTRARSPKLGRHKSSSTAANNSQVNDSIQSSETQPDLVKQNGEAETDAALSKRSTSHKSHSKLPSIKSALTKPEAKLAGSKTRASNLKQRIDKSKVKENETKQGGDSSQEDTFPEAEQEVSESLAEVEHSLTASEPLGTNPGEIPIEALQI</sequence>
<evidence type="ECO:0000256" key="2">
    <source>
        <dbReference type="ARBA" id="ARBA00005885"/>
    </source>
</evidence>
<feature type="compositionally biased region" description="Polar residues" evidence="6">
    <location>
        <begin position="314"/>
        <end position="333"/>
    </location>
</feature>
<name>A0ABD0UH06_DENTH</name>
<evidence type="ECO:0000256" key="4">
    <source>
        <dbReference type="ARBA" id="ARBA00022701"/>
    </source>
</evidence>
<feature type="compositionally biased region" description="Acidic residues" evidence="6">
    <location>
        <begin position="407"/>
        <end position="419"/>
    </location>
</feature>
<dbReference type="Pfam" id="PF06886">
    <property type="entry name" value="TPX2"/>
    <property type="match status" value="1"/>
</dbReference>
<dbReference type="InterPro" id="IPR027329">
    <property type="entry name" value="TPX2_C"/>
</dbReference>
<protein>
    <recommendedName>
        <fullName evidence="7">TPX2 C-terminal domain-containing protein</fullName>
    </recommendedName>
</protein>
<evidence type="ECO:0000259" key="7">
    <source>
        <dbReference type="Pfam" id="PF06886"/>
    </source>
</evidence>
<feature type="compositionally biased region" description="Basic and acidic residues" evidence="6">
    <location>
        <begin position="98"/>
        <end position="113"/>
    </location>
</feature>
<organism evidence="8 9">
    <name type="scientific">Dendrobium thyrsiflorum</name>
    <name type="common">Pinecone-like raceme dendrobium</name>
    <name type="synonym">Orchid</name>
    <dbReference type="NCBI Taxonomy" id="117978"/>
    <lineage>
        <taxon>Eukaryota</taxon>
        <taxon>Viridiplantae</taxon>
        <taxon>Streptophyta</taxon>
        <taxon>Embryophyta</taxon>
        <taxon>Tracheophyta</taxon>
        <taxon>Spermatophyta</taxon>
        <taxon>Magnoliopsida</taxon>
        <taxon>Liliopsida</taxon>
        <taxon>Asparagales</taxon>
        <taxon>Orchidaceae</taxon>
        <taxon>Epidendroideae</taxon>
        <taxon>Malaxideae</taxon>
        <taxon>Dendrobiinae</taxon>
        <taxon>Dendrobium</taxon>
    </lineage>
</organism>
<dbReference type="AlphaFoldDB" id="A0ABD0UH06"/>
<feature type="compositionally biased region" description="Basic and acidic residues" evidence="6">
    <location>
        <begin position="388"/>
        <end position="402"/>
    </location>
</feature>
<dbReference type="GO" id="GO:0005874">
    <property type="term" value="C:microtubule"/>
    <property type="evidence" value="ECO:0007669"/>
    <property type="project" value="UniProtKB-KW"/>
</dbReference>
<dbReference type="EMBL" id="JANQDX010000016">
    <property type="protein sequence ID" value="KAL0909463.1"/>
    <property type="molecule type" value="Genomic_DNA"/>
</dbReference>
<comment type="subcellular location">
    <subcellularLocation>
        <location evidence="1">Cytoplasm</location>
        <location evidence="1">Cytoskeleton</location>
    </subcellularLocation>
</comment>
<gene>
    <name evidence="8" type="ORF">M5K25_020336</name>
</gene>
<evidence type="ECO:0000313" key="8">
    <source>
        <dbReference type="EMBL" id="KAL0909463.1"/>
    </source>
</evidence>
<keyword evidence="5" id="KW-0206">Cytoskeleton</keyword>
<accession>A0ABD0UH06</accession>
<reference evidence="8 9" key="1">
    <citation type="journal article" date="2024" name="Plant Biotechnol. J.">
        <title>Dendrobium thyrsiflorum genome and its molecular insights into genes involved in important horticultural traits.</title>
        <authorList>
            <person name="Chen B."/>
            <person name="Wang J.Y."/>
            <person name="Zheng P.J."/>
            <person name="Li K.L."/>
            <person name="Liang Y.M."/>
            <person name="Chen X.F."/>
            <person name="Zhang C."/>
            <person name="Zhao X."/>
            <person name="He X."/>
            <person name="Zhang G.Q."/>
            <person name="Liu Z.J."/>
            <person name="Xu Q."/>
        </authorList>
    </citation>
    <scope>NUCLEOTIDE SEQUENCE [LARGE SCALE GENOMIC DNA]</scope>
    <source>
        <strain evidence="8">GZMU011</strain>
    </source>
</reference>
<feature type="compositionally biased region" description="Polar residues" evidence="6">
    <location>
        <begin position="164"/>
        <end position="191"/>
    </location>
</feature>
<comment type="caution">
    <text evidence="8">The sequence shown here is derived from an EMBL/GenBank/DDBJ whole genome shotgun (WGS) entry which is preliminary data.</text>
</comment>
<evidence type="ECO:0000313" key="9">
    <source>
        <dbReference type="Proteomes" id="UP001552299"/>
    </source>
</evidence>
<dbReference type="InterPro" id="IPR044806">
    <property type="entry name" value="WVD2/WDL1-4"/>
</dbReference>
<keyword evidence="3" id="KW-0963">Cytoplasm</keyword>